<keyword evidence="3" id="KW-1185">Reference proteome</keyword>
<feature type="compositionally biased region" description="Low complexity" evidence="1">
    <location>
        <begin position="83"/>
        <end position="94"/>
    </location>
</feature>
<dbReference type="Proteomes" id="UP000009319">
    <property type="component" value="Unassembled WGS sequence"/>
</dbReference>
<sequence length="100" mass="10520">MSRSAGSTGLAAVRDFIPRHSRRLAPDTVAPLLGPRVSSLSDVQFYSSKSGVKDGAVSPIFPPLRFGKIGSPACEPRAAVLDPSLPRSGRSLSSTKEITQ</sequence>
<proteinExistence type="predicted"/>
<evidence type="ECO:0000313" key="2">
    <source>
        <dbReference type="EMBL" id="CCM79625.1"/>
    </source>
</evidence>
<name>K0Q3V5_9HYPH</name>
<comment type="caution">
    <text evidence="2">The sequence shown here is derived from an EMBL/GenBank/DDBJ whole genome shotgun (WGS) entry which is preliminary data.</text>
</comment>
<dbReference type="AlphaFoldDB" id="K0Q3V5"/>
<organism evidence="2 3">
    <name type="scientific">Rhizobium mesoamericanum STM3625</name>
    <dbReference type="NCBI Taxonomy" id="1211777"/>
    <lineage>
        <taxon>Bacteria</taxon>
        <taxon>Pseudomonadati</taxon>
        <taxon>Pseudomonadota</taxon>
        <taxon>Alphaproteobacteria</taxon>
        <taxon>Hyphomicrobiales</taxon>
        <taxon>Rhizobiaceae</taxon>
        <taxon>Rhizobium/Agrobacterium group</taxon>
        <taxon>Rhizobium</taxon>
    </lineage>
</organism>
<dbReference type="EMBL" id="CANI01000052">
    <property type="protein sequence ID" value="CCM79625.1"/>
    <property type="molecule type" value="Genomic_DNA"/>
</dbReference>
<dbReference type="HOGENOM" id="CLU_2303767_0_0_5"/>
<reference evidence="2 3" key="1">
    <citation type="journal article" date="2013" name="Genome Announc.">
        <title>Draft Genome Sequence of Rhizobium mesoamericanum STM3625, a Nitrogen-Fixing Symbiont of Mimosa pudica Isolated in French Guiana (South America).</title>
        <authorList>
            <person name="Moulin L."/>
            <person name="Mornico D."/>
            <person name="Melkonian R."/>
            <person name="Klonowska A."/>
        </authorList>
    </citation>
    <scope>NUCLEOTIDE SEQUENCE [LARGE SCALE GENOMIC DNA]</scope>
    <source>
        <strain evidence="2 3">STM3625</strain>
    </source>
</reference>
<gene>
    <name evidence="2" type="ORF">BN77_p30051</name>
</gene>
<protein>
    <submittedName>
        <fullName evidence="2">Uncharacterized protein</fullName>
    </submittedName>
</protein>
<dbReference type="STRING" id="1211777.BN77_p30051"/>
<accession>K0Q3V5</accession>
<evidence type="ECO:0000313" key="3">
    <source>
        <dbReference type="Proteomes" id="UP000009319"/>
    </source>
</evidence>
<evidence type="ECO:0000256" key="1">
    <source>
        <dbReference type="SAM" id="MobiDB-lite"/>
    </source>
</evidence>
<feature type="region of interest" description="Disordered" evidence="1">
    <location>
        <begin position="79"/>
        <end position="100"/>
    </location>
</feature>